<organism evidence="1 2">
    <name type="scientific">Polarella glacialis</name>
    <name type="common">Dinoflagellate</name>
    <dbReference type="NCBI Taxonomy" id="89957"/>
    <lineage>
        <taxon>Eukaryota</taxon>
        <taxon>Sar</taxon>
        <taxon>Alveolata</taxon>
        <taxon>Dinophyceae</taxon>
        <taxon>Suessiales</taxon>
        <taxon>Suessiaceae</taxon>
        <taxon>Polarella</taxon>
    </lineage>
</organism>
<evidence type="ECO:0000313" key="2">
    <source>
        <dbReference type="Proteomes" id="UP000626109"/>
    </source>
</evidence>
<name>A0A813J5X7_POLGL</name>
<reference evidence="1" key="1">
    <citation type="submission" date="2021-02" db="EMBL/GenBank/DDBJ databases">
        <authorList>
            <person name="Dougan E. K."/>
            <person name="Rhodes N."/>
            <person name="Thang M."/>
            <person name="Chan C."/>
        </authorList>
    </citation>
    <scope>NUCLEOTIDE SEQUENCE</scope>
</reference>
<accession>A0A813J5X7</accession>
<protein>
    <submittedName>
        <fullName evidence="1">Uncharacterized protein</fullName>
    </submittedName>
</protein>
<feature type="non-terminal residue" evidence="1">
    <location>
        <position position="138"/>
    </location>
</feature>
<dbReference type="EMBL" id="CAJNNW010019933">
    <property type="protein sequence ID" value="CAE8665448.1"/>
    <property type="molecule type" value="Genomic_DNA"/>
</dbReference>
<gene>
    <name evidence="1" type="ORF">PGLA2088_LOCUS15923</name>
</gene>
<sequence>PVGRISWHFPHGTAEAEMTAHAAANTEAPAFKTARQLQLLQELQMEQEQQVSGFLGGACRRFYGLWRPGFRLLRALHAKAFVGPASATDQSVDQATAEATSSSADAFAEACADVGTDVGKQAATSVQLVCEATTQSFD</sequence>
<comment type="caution">
    <text evidence="1">The sequence shown here is derived from an EMBL/GenBank/DDBJ whole genome shotgun (WGS) entry which is preliminary data.</text>
</comment>
<evidence type="ECO:0000313" key="1">
    <source>
        <dbReference type="EMBL" id="CAE8665448.1"/>
    </source>
</evidence>
<proteinExistence type="predicted"/>
<dbReference type="AlphaFoldDB" id="A0A813J5X7"/>
<feature type="non-terminal residue" evidence="1">
    <location>
        <position position="1"/>
    </location>
</feature>
<dbReference type="Proteomes" id="UP000626109">
    <property type="component" value="Unassembled WGS sequence"/>
</dbReference>